<gene>
    <name evidence="1" type="ORF">BOTNAR_0329g00120</name>
</gene>
<dbReference type="AlphaFoldDB" id="A0A4Z1HT47"/>
<comment type="caution">
    <text evidence="1">The sequence shown here is derived from an EMBL/GenBank/DDBJ whole genome shotgun (WGS) entry which is preliminary data.</text>
</comment>
<dbReference type="EMBL" id="PQXJ01000329">
    <property type="protein sequence ID" value="TGO52299.1"/>
    <property type="molecule type" value="Genomic_DNA"/>
</dbReference>
<dbReference type="Proteomes" id="UP000297452">
    <property type="component" value="Unassembled WGS sequence"/>
</dbReference>
<proteinExistence type="predicted"/>
<evidence type="ECO:0000313" key="2">
    <source>
        <dbReference type="Proteomes" id="UP000297452"/>
    </source>
</evidence>
<keyword evidence="2" id="KW-1185">Reference proteome</keyword>
<protein>
    <submittedName>
        <fullName evidence="1">Uncharacterized protein</fullName>
    </submittedName>
</protein>
<name>A0A4Z1HT47_9HELO</name>
<evidence type="ECO:0000313" key="1">
    <source>
        <dbReference type="EMBL" id="TGO52299.1"/>
    </source>
</evidence>
<sequence>MTPNNPRPAPSLGPAPSPAPEELVGATLEAVGLLLDQVTLDSEDKRVAVPANKVFELVPIVPIVFPLLVSSNIDADVIIVLLAELVFGTAALELETDVLELDAVVATTAYVNKAAESVAIGIARSCDVAAAPVMIVDAILVVPGINSVA</sequence>
<organism evidence="1 2">
    <name type="scientific">Botryotinia narcissicola</name>
    <dbReference type="NCBI Taxonomy" id="278944"/>
    <lineage>
        <taxon>Eukaryota</taxon>
        <taxon>Fungi</taxon>
        <taxon>Dikarya</taxon>
        <taxon>Ascomycota</taxon>
        <taxon>Pezizomycotina</taxon>
        <taxon>Leotiomycetes</taxon>
        <taxon>Helotiales</taxon>
        <taxon>Sclerotiniaceae</taxon>
        <taxon>Botryotinia</taxon>
    </lineage>
</organism>
<accession>A0A4Z1HT47</accession>
<reference evidence="1 2" key="1">
    <citation type="submission" date="2017-12" db="EMBL/GenBank/DDBJ databases">
        <title>Comparative genomics of Botrytis spp.</title>
        <authorList>
            <person name="Valero-Jimenez C.A."/>
            <person name="Tapia P."/>
            <person name="Veloso J."/>
            <person name="Silva-Moreno E."/>
            <person name="Staats M."/>
            <person name="Valdes J.H."/>
            <person name="Van Kan J.A.L."/>
        </authorList>
    </citation>
    <scope>NUCLEOTIDE SEQUENCE [LARGE SCALE GENOMIC DNA]</scope>
    <source>
        <strain evidence="1 2">MUCL2120</strain>
    </source>
</reference>